<reference evidence="11" key="1">
    <citation type="journal article" date="2018" name="Nat. Microbiol.">
        <title>Leveraging single-cell genomics to expand the fungal tree of life.</title>
        <authorList>
            <person name="Ahrendt S.R."/>
            <person name="Quandt C.A."/>
            <person name="Ciobanu D."/>
            <person name="Clum A."/>
            <person name="Salamov A."/>
            <person name="Andreopoulos B."/>
            <person name="Cheng J.F."/>
            <person name="Woyke T."/>
            <person name="Pelin A."/>
            <person name="Henrissat B."/>
            <person name="Reynolds N.K."/>
            <person name="Benny G.L."/>
            <person name="Smith M.E."/>
            <person name="James T.Y."/>
            <person name="Grigoriev I.V."/>
        </authorList>
    </citation>
    <scope>NUCLEOTIDE SEQUENCE [LARGE SCALE GENOMIC DNA]</scope>
    <source>
        <strain evidence="11">ATCC 52028</strain>
    </source>
</reference>
<dbReference type="SMART" id="SM00323">
    <property type="entry name" value="RasGAP"/>
    <property type="match status" value="1"/>
</dbReference>
<dbReference type="InterPro" id="IPR002219">
    <property type="entry name" value="PKC_DAG/PE"/>
</dbReference>
<dbReference type="CDD" id="cd08368">
    <property type="entry name" value="LIM"/>
    <property type="match status" value="4"/>
</dbReference>
<dbReference type="PANTHER" id="PTHR10194">
    <property type="entry name" value="RAS GTPASE-ACTIVATING PROTEINS"/>
    <property type="match status" value="1"/>
</dbReference>
<sequence length="1672" mass="174640">MALPYEFDHSLWVKLIESKNLFSGAAGKAARGEICCTVTTDGQHERRTPLMPVEQDDAYHGDEFRFEKVAAAAFQNLQISLIGAGSRVLGHVAISRLLLQQGAVEDEQWFAVNPPDVPIARGQILLAIQYVVDSEDTASKNKRFLVSVLKARDLQRGDGLAGCCDPYVVLGILPDSQTRTLTATQTLKSTNAPVFNQDFVFAFDSIHPNQALTVSVWDSASGSSDTDVLLGHYIVPLSDIVTASRVTPTWYPLLGPLAHHLTALALPGRRRGGGGSGKEPHAPGTLTLPRARRFIQALQTPPVKHHKETKSDVPHKLIDTKFASVSFCGCCGGMMAVARTHYQCSVCKMSVHVHCAKNSANNCKSIPAVRFKARFVTLPVLPLERYTPFREIMTKQTFRLVTMFGDVSQEREQAAGSLLRLYESQGLCIDFIASLTQVEIERCTEPNTLFRGNSIATKTLDGYMKMKAGDYLKTVLGDTVRQILSKKPNCEIDPTRLDSKDARKKNLKTLMDWNNRIVQGIFSAAPQFPPALRVIFHRMQICIIRRFPNETNTHIVAVAGFVFLRFFAAAILGPRLFGLTEEYIDPKTARVFTLLAKTLQSLANLNLFGSKEPYMEDMNPFIQQNMQGMRDYIHTLTKRVEVPATTRERSMLTYTPEVDLSNLVEMFSRCKSEILQQLKPGEGPMGREFATIIKDLTVEIETARVMAGMYESASNESAYDHRSRLTLQTRRPQTTDVVPSPADAAQTSLPDSPQPLSARSNATLPASSAIRETPTCYVQLCEGPAVSAGLAEGLSAKVMSATHPLAYPLAATSSASGAYGASGISGPTTSPTLGASVGTVPLSHPYTHAAEYAATAGGHAGVAGAHAATISTSSLSSASELLAGSAHRASLLVQSGAASGTPAAAVYGASSVSGATFLSSSNISTLHDLVRTNTHLSSLGGSPIPTISVRPGLRTVTRPELPFGSMPMRGTNPMLTALATHVPSAGVVASGGGGGGSGMGANSTPMTTYAAPTALSMTAPASASGTSSAAAGCLGGAPLSASAFERRPASAVPSLALATGVPILIPAVASACASPVHTAPPFAFPSPASYAVLPGASPAAISASSTTATAATAVDGFSATPMAAAAPSAPPATAPSVAVLPPGPPADKRAAMLALLSMAGSEAQREAHRASALVAAIKPRGTCRPCNKPVYSDDTTCITNPLGDVFHQACVACQVCKARPLTSATARWVRGLWVCEADAQRAASLRICAGCETAIQGPAVACMENYYHRTCFCCTDCETPLESFIPYRGLPYCRTDYYKQAGLMCGTCGDVIETQFIEFSGRKYHLPCKLCDYCREPLAGRSYFNLGEETFCSSHASALLTCQGCHHIIAAQANGGPAPLLRTRVGQKSYHPSCFACRACHQKVDALNYYEKGGDPFCQSCYISTFDLPTRAAAAAAVAMAPPTYGVRPSGTSGAVVTASIGAATNGSMSGPVASAAAFAPPASLASSIVASSGPLLNSYPGSPLGIPTPMAATPSATAMAMGTLRSAGAGVGATGTMVGSHAPMVIAAPPTHPRLETATWGYHPGFPAAATSVAGTPLVGPGGVPVHAPLDASALAAPLPSQLWRPLSPAAGTAPASTPAPSASAMAVKLAAATAGSHTGLDSSQHAAEPPGAEAVGAIGTTSYQAPAPAL</sequence>
<evidence type="ECO:0000256" key="4">
    <source>
        <dbReference type="PROSITE-ProRule" id="PRU00125"/>
    </source>
</evidence>
<evidence type="ECO:0000256" key="3">
    <source>
        <dbReference type="ARBA" id="ARBA00022833"/>
    </source>
</evidence>
<dbReference type="InterPro" id="IPR008936">
    <property type="entry name" value="Rho_GTPase_activation_prot"/>
</dbReference>
<keyword evidence="1" id="KW-0343">GTPase activation</keyword>
<feature type="domain" description="Ras-GAP" evidence="7">
    <location>
        <begin position="410"/>
        <end position="604"/>
    </location>
</feature>
<evidence type="ECO:0000313" key="10">
    <source>
        <dbReference type="EMBL" id="RKO99389.1"/>
    </source>
</evidence>
<dbReference type="SUPFAM" id="SSF49562">
    <property type="entry name" value="C2 domain (Calcium/lipid-binding domain, CaLB)"/>
    <property type="match status" value="1"/>
</dbReference>
<evidence type="ECO:0000259" key="9">
    <source>
        <dbReference type="PROSITE" id="PS50081"/>
    </source>
</evidence>
<feature type="domain" description="C2" evidence="6">
    <location>
        <begin position="120"/>
        <end position="251"/>
    </location>
</feature>
<dbReference type="PROSITE" id="PS50023">
    <property type="entry name" value="LIM_DOMAIN_2"/>
    <property type="match status" value="3"/>
</dbReference>
<dbReference type="Gene3D" id="2.60.40.150">
    <property type="entry name" value="C2 domain"/>
    <property type="match status" value="1"/>
</dbReference>
<feature type="compositionally biased region" description="Polar residues" evidence="5">
    <location>
        <begin position="745"/>
        <end position="763"/>
    </location>
</feature>
<dbReference type="STRING" id="1555241.A0A4P9X302"/>
<evidence type="ECO:0000259" key="8">
    <source>
        <dbReference type="PROSITE" id="PS50023"/>
    </source>
</evidence>
<dbReference type="Pfam" id="PF00168">
    <property type="entry name" value="C2"/>
    <property type="match status" value="1"/>
</dbReference>
<evidence type="ECO:0000256" key="2">
    <source>
        <dbReference type="ARBA" id="ARBA00022723"/>
    </source>
</evidence>
<dbReference type="Proteomes" id="UP000274922">
    <property type="component" value="Unassembled WGS sequence"/>
</dbReference>
<dbReference type="InterPro" id="IPR001936">
    <property type="entry name" value="RasGAP_dom"/>
</dbReference>
<dbReference type="PROSITE" id="PS00478">
    <property type="entry name" value="LIM_DOMAIN_1"/>
    <property type="match status" value="1"/>
</dbReference>
<dbReference type="Pfam" id="PF00412">
    <property type="entry name" value="LIM"/>
    <property type="match status" value="4"/>
</dbReference>
<feature type="domain" description="LIM zinc-binding" evidence="8">
    <location>
        <begin position="1246"/>
        <end position="1303"/>
    </location>
</feature>
<accession>A0A4P9X302</accession>
<evidence type="ECO:0000313" key="11">
    <source>
        <dbReference type="Proteomes" id="UP000274922"/>
    </source>
</evidence>
<evidence type="ECO:0000256" key="1">
    <source>
        <dbReference type="ARBA" id="ARBA00022468"/>
    </source>
</evidence>
<protein>
    <recommendedName>
        <fullName evidence="12">Ras GTPase-activating protein</fullName>
    </recommendedName>
</protein>
<dbReference type="Gene3D" id="1.10.506.10">
    <property type="entry name" value="GTPase Activation - p120gap, domain 1"/>
    <property type="match status" value="2"/>
</dbReference>
<proteinExistence type="predicted"/>
<feature type="region of interest" description="Disordered" evidence="5">
    <location>
        <begin position="728"/>
        <end position="763"/>
    </location>
</feature>
<dbReference type="Gene3D" id="2.10.110.10">
    <property type="entry name" value="Cysteine Rich Protein"/>
    <property type="match status" value="4"/>
</dbReference>
<dbReference type="InterPro" id="IPR035892">
    <property type="entry name" value="C2_domain_sf"/>
</dbReference>
<dbReference type="SUPFAM" id="SSF57889">
    <property type="entry name" value="Cysteine-rich domain"/>
    <property type="match status" value="1"/>
</dbReference>
<dbReference type="SMART" id="SM00132">
    <property type="entry name" value="LIM"/>
    <property type="match status" value="4"/>
</dbReference>
<feature type="domain" description="LIM zinc-binding" evidence="8">
    <location>
        <begin position="1360"/>
        <end position="1428"/>
    </location>
</feature>
<dbReference type="PANTHER" id="PTHR10194:SF60">
    <property type="entry name" value="RAS GTPASE-ACTIVATING PROTEIN RASKOL"/>
    <property type="match status" value="1"/>
</dbReference>
<dbReference type="PROSITE" id="PS50004">
    <property type="entry name" value="C2"/>
    <property type="match status" value="1"/>
</dbReference>
<dbReference type="PROSITE" id="PS00479">
    <property type="entry name" value="ZF_DAG_PE_1"/>
    <property type="match status" value="1"/>
</dbReference>
<keyword evidence="3 4" id="KW-0862">Zinc</keyword>
<keyword evidence="11" id="KW-1185">Reference proteome</keyword>
<dbReference type="SUPFAM" id="SSF57716">
    <property type="entry name" value="Glucocorticoid receptor-like (DNA-binding domain)"/>
    <property type="match status" value="2"/>
</dbReference>
<dbReference type="Gene3D" id="3.30.60.20">
    <property type="match status" value="1"/>
</dbReference>
<evidence type="ECO:0000259" key="6">
    <source>
        <dbReference type="PROSITE" id="PS50004"/>
    </source>
</evidence>
<evidence type="ECO:0000256" key="5">
    <source>
        <dbReference type="SAM" id="MobiDB-lite"/>
    </source>
</evidence>
<evidence type="ECO:0000259" key="7">
    <source>
        <dbReference type="PROSITE" id="PS50018"/>
    </source>
</evidence>
<dbReference type="SUPFAM" id="SSF48350">
    <property type="entry name" value="GTPase activation domain, GAP"/>
    <property type="match status" value="1"/>
</dbReference>
<dbReference type="GO" id="GO:0046872">
    <property type="term" value="F:metal ion binding"/>
    <property type="evidence" value="ECO:0007669"/>
    <property type="project" value="UniProtKB-KW"/>
</dbReference>
<feature type="domain" description="Phorbol-ester/DAG-type" evidence="9">
    <location>
        <begin position="314"/>
        <end position="363"/>
    </location>
</feature>
<dbReference type="PROSITE" id="PS50081">
    <property type="entry name" value="ZF_DAG_PE_2"/>
    <property type="match status" value="1"/>
</dbReference>
<name>A0A4P9X302_9FUNG</name>
<keyword evidence="2 4" id="KW-0479">Metal-binding</keyword>
<dbReference type="CDD" id="cd00030">
    <property type="entry name" value="C2"/>
    <property type="match status" value="1"/>
</dbReference>
<dbReference type="GO" id="GO:0005096">
    <property type="term" value="F:GTPase activator activity"/>
    <property type="evidence" value="ECO:0007669"/>
    <property type="project" value="UniProtKB-KW"/>
</dbReference>
<organism evidence="10 11">
    <name type="scientific">Caulochytrium protostelioides</name>
    <dbReference type="NCBI Taxonomy" id="1555241"/>
    <lineage>
        <taxon>Eukaryota</taxon>
        <taxon>Fungi</taxon>
        <taxon>Fungi incertae sedis</taxon>
        <taxon>Chytridiomycota</taxon>
        <taxon>Chytridiomycota incertae sedis</taxon>
        <taxon>Chytridiomycetes</taxon>
        <taxon>Caulochytriales</taxon>
        <taxon>Caulochytriaceae</taxon>
        <taxon>Caulochytrium</taxon>
    </lineage>
</organism>
<dbReference type="PROSITE" id="PS50018">
    <property type="entry name" value="RAS_GTPASE_ACTIV_2"/>
    <property type="match status" value="1"/>
</dbReference>
<gene>
    <name evidence="10" type="ORF">CXG81DRAFT_27851</name>
</gene>
<dbReference type="InterPro" id="IPR001781">
    <property type="entry name" value="Znf_LIM"/>
</dbReference>
<dbReference type="InterPro" id="IPR039360">
    <property type="entry name" value="Ras_GTPase"/>
</dbReference>
<keyword evidence="4" id="KW-0440">LIM domain</keyword>
<dbReference type="InterPro" id="IPR000008">
    <property type="entry name" value="C2_dom"/>
</dbReference>
<dbReference type="PROSITE" id="PS00509">
    <property type="entry name" value="RAS_GTPASE_ACTIV_1"/>
    <property type="match status" value="1"/>
</dbReference>
<dbReference type="InterPro" id="IPR046349">
    <property type="entry name" value="C1-like_sf"/>
</dbReference>
<dbReference type="OrthoDB" id="775356at2759"/>
<dbReference type="SMART" id="SM00239">
    <property type="entry name" value="C2"/>
    <property type="match status" value="1"/>
</dbReference>
<dbReference type="InterPro" id="IPR023152">
    <property type="entry name" value="RasGAP_CS"/>
</dbReference>
<dbReference type="EMBL" id="ML014289">
    <property type="protein sequence ID" value="RKO99389.1"/>
    <property type="molecule type" value="Genomic_DNA"/>
</dbReference>
<evidence type="ECO:0008006" key="12">
    <source>
        <dbReference type="Google" id="ProtNLM"/>
    </source>
</evidence>
<dbReference type="Pfam" id="PF00616">
    <property type="entry name" value="RasGAP"/>
    <property type="match status" value="1"/>
</dbReference>
<feature type="domain" description="LIM zinc-binding" evidence="8">
    <location>
        <begin position="1181"/>
        <end position="1245"/>
    </location>
</feature>